<keyword evidence="3" id="KW-1185">Reference proteome</keyword>
<evidence type="ECO:0000313" key="3">
    <source>
        <dbReference type="Proteomes" id="UP001153954"/>
    </source>
</evidence>
<dbReference type="GO" id="GO:0006281">
    <property type="term" value="P:DNA repair"/>
    <property type="evidence" value="ECO:0007669"/>
    <property type="project" value="UniProtKB-ARBA"/>
</dbReference>
<accession>A0AAU9UP14</accession>
<organism evidence="2 3">
    <name type="scientific">Euphydryas editha</name>
    <name type="common">Edith's checkerspot</name>
    <dbReference type="NCBI Taxonomy" id="104508"/>
    <lineage>
        <taxon>Eukaryota</taxon>
        <taxon>Metazoa</taxon>
        <taxon>Ecdysozoa</taxon>
        <taxon>Arthropoda</taxon>
        <taxon>Hexapoda</taxon>
        <taxon>Insecta</taxon>
        <taxon>Pterygota</taxon>
        <taxon>Neoptera</taxon>
        <taxon>Endopterygota</taxon>
        <taxon>Lepidoptera</taxon>
        <taxon>Glossata</taxon>
        <taxon>Ditrysia</taxon>
        <taxon>Papilionoidea</taxon>
        <taxon>Nymphalidae</taxon>
        <taxon>Nymphalinae</taxon>
        <taxon>Euphydryas</taxon>
    </lineage>
</organism>
<feature type="coiled-coil region" evidence="1">
    <location>
        <begin position="133"/>
        <end position="179"/>
    </location>
</feature>
<dbReference type="InterPro" id="IPR011604">
    <property type="entry name" value="PDDEXK-like_dom_sf"/>
</dbReference>
<name>A0AAU9UP14_EUPED</name>
<dbReference type="PANTHER" id="PTHR46609">
    <property type="entry name" value="EXONUCLEASE, PHAGE-TYPE/RECB, C-TERMINAL DOMAIN-CONTAINING PROTEIN"/>
    <property type="match status" value="1"/>
</dbReference>
<comment type="caution">
    <text evidence="2">The sequence shown here is derived from an EMBL/GenBank/DDBJ whole genome shotgun (WGS) entry which is preliminary data.</text>
</comment>
<dbReference type="SUPFAM" id="SSF52980">
    <property type="entry name" value="Restriction endonuclease-like"/>
    <property type="match status" value="1"/>
</dbReference>
<protein>
    <submittedName>
        <fullName evidence="2">Uncharacterized protein</fullName>
    </submittedName>
</protein>
<sequence length="180" mass="21087">MDARRNLLQELKLVDNTDADIKNIQEVTINQTESKEWNLQRKRRLTASIFHAICHLRETTKGRYASEIFERKDFSSRTTTHGLLNEKVALAQFCANNDLQIKPCGLLVMKKKKTDDTRRTRNIAIAEYFTAKKQCVDAQLNNLNLENDNLKLKNIELKLQNEKLLLETEKFELEKLKRQL</sequence>
<gene>
    <name evidence="2" type="ORF">EEDITHA_LOCUS15941</name>
</gene>
<evidence type="ECO:0000256" key="1">
    <source>
        <dbReference type="SAM" id="Coils"/>
    </source>
</evidence>
<dbReference type="InterPro" id="IPR011335">
    <property type="entry name" value="Restrct_endonuc-II-like"/>
</dbReference>
<evidence type="ECO:0000313" key="2">
    <source>
        <dbReference type="EMBL" id="CAH2101155.1"/>
    </source>
</evidence>
<dbReference type="PANTHER" id="PTHR46609:SF8">
    <property type="entry name" value="YQAJ VIRAL RECOMBINASE DOMAIN-CONTAINING PROTEIN"/>
    <property type="match status" value="1"/>
</dbReference>
<proteinExistence type="predicted"/>
<dbReference type="EMBL" id="CAKOGL010000023">
    <property type="protein sequence ID" value="CAH2101155.1"/>
    <property type="molecule type" value="Genomic_DNA"/>
</dbReference>
<dbReference type="Gene3D" id="3.90.320.10">
    <property type="match status" value="1"/>
</dbReference>
<keyword evidence="1" id="KW-0175">Coiled coil</keyword>
<dbReference type="Proteomes" id="UP001153954">
    <property type="component" value="Unassembled WGS sequence"/>
</dbReference>
<dbReference type="InterPro" id="IPR051703">
    <property type="entry name" value="NF-kappa-B_Signaling_Reg"/>
</dbReference>
<dbReference type="AlphaFoldDB" id="A0AAU9UP14"/>
<reference evidence="2" key="1">
    <citation type="submission" date="2022-03" db="EMBL/GenBank/DDBJ databases">
        <authorList>
            <person name="Tunstrom K."/>
        </authorList>
    </citation>
    <scope>NUCLEOTIDE SEQUENCE</scope>
</reference>